<reference evidence="2 3" key="1">
    <citation type="journal article" date="2017" name="Curr. Biol.">
        <title>The Evolution of Venom by Co-option of Single-Copy Genes.</title>
        <authorList>
            <person name="Martinson E.O."/>
            <person name="Mrinalini"/>
            <person name="Kelkar Y.D."/>
            <person name="Chang C.H."/>
            <person name="Werren J.H."/>
        </authorList>
    </citation>
    <scope>NUCLEOTIDE SEQUENCE [LARGE SCALE GENOMIC DNA]</scope>
    <source>
        <strain evidence="2 3">Alberta</strain>
        <tissue evidence="2">Whole body</tissue>
    </source>
</reference>
<feature type="region of interest" description="Disordered" evidence="1">
    <location>
        <begin position="86"/>
        <end position="112"/>
    </location>
</feature>
<dbReference type="EMBL" id="NNAY01005222">
    <property type="protein sequence ID" value="OXU16865.1"/>
    <property type="molecule type" value="Genomic_DNA"/>
</dbReference>
<gene>
    <name evidence="2" type="ORF">TSAR_008432</name>
</gene>
<keyword evidence="3" id="KW-1185">Reference proteome</keyword>
<evidence type="ECO:0000313" key="2">
    <source>
        <dbReference type="EMBL" id="OXU16865.1"/>
    </source>
</evidence>
<name>A0A232EET9_9HYME</name>
<proteinExistence type="predicted"/>
<sequence length="142" mass="15679">MSRSLNKSEKNYFAPPIPLCNKCILPSLVRNESVSEVEIATEAENNDKTPGESEVEEVMKGIRGPVNKVRPKTKKYSTKCVIKSPLKDLSSSSSEEEFNTSRPDKSGPSSTVKEWMLEYTKSQACPIHTKSPLKTLKASSTA</sequence>
<protein>
    <submittedName>
        <fullName evidence="2">Uncharacterized protein</fullName>
    </submittedName>
</protein>
<evidence type="ECO:0000256" key="1">
    <source>
        <dbReference type="SAM" id="MobiDB-lite"/>
    </source>
</evidence>
<evidence type="ECO:0000313" key="3">
    <source>
        <dbReference type="Proteomes" id="UP000215335"/>
    </source>
</evidence>
<organism evidence="2 3">
    <name type="scientific">Trichomalopsis sarcophagae</name>
    <dbReference type="NCBI Taxonomy" id="543379"/>
    <lineage>
        <taxon>Eukaryota</taxon>
        <taxon>Metazoa</taxon>
        <taxon>Ecdysozoa</taxon>
        <taxon>Arthropoda</taxon>
        <taxon>Hexapoda</taxon>
        <taxon>Insecta</taxon>
        <taxon>Pterygota</taxon>
        <taxon>Neoptera</taxon>
        <taxon>Endopterygota</taxon>
        <taxon>Hymenoptera</taxon>
        <taxon>Apocrita</taxon>
        <taxon>Proctotrupomorpha</taxon>
        <taxon>Chalcidoidea</taxon>
        <taxon>Pteromalidae</taxon>
        <taxon>Pteromalinae</taxon>
        <taxon>Trichomalopsis</taxon>
    </lineage>
</organism>
<dbReference type="Proteomes" id="UP000215335">
    <property type="component" value="Unassembled WGS sequence"/>
</dbReference>
<comment type="caution">
    <text evidence="2">The sequence shown here is derived from an EMBL/GenBank/DDBJ whole genome shotgun (WGS) entry which is preliminary data.</text>
</comment>
<accession>A0A232EET9</accession>
<dbReference type="AlphaFoldDB" id="A0A232EET9"/>